<keyword evidence="1" id="KW-1133">Transmembrane helix</keyword>
<dbReference type="Pfam" id="PF11127">
    <property type="entry name" value="YgaP-like_TM"/>
    <property type="match status" value="1"/>
</dbReference>
<evidence type="ECO:0000313" key="3">
    <source>
        <dbReference type="EMBL" id="SNV46225.1"/>
    </source>
</evidence>
<gene>
    <name evidence="3" type="ORF">SAMEA4412673_01200</name>
</gene>
<evidence type="ECO:0000256" key="1">
    <source>
        <dbReference type="SAM" id="Phobius"/>
    </source>
</evidence>
<evidence type="ECO:0000313" key="4">
    <source>
        <dbReference type="Proteomes" id="UP000215355"/>
    </source>
</evidence>
<dbReference type="Proteomes" id="UP000215355">
    <property type="component" value="Chromosome 1"/>
</dbReference>
<organism evidence="3 4">
    <name type="scientific">Sphingobacterium mizutaii</name>
    <dbReference type="NCBI Taxonomy" id="1010"/>
    <lineage>
        <taxon>Bacteria</taxon>
        <taxon>Pseudomonadati</taxon>
        <taxon>Bacteroidota</taxon>
        <taxon>Sphingobacteriia</taxon>
        <taxon>Sphingobacteriales</taxon>
        <taxon>Sphingobacteriaceae</taxon>
        <taxon>Sphingobacterium</taxon>
    </lineage>
</organism>
<protein>
    <submittedName>
        <fullName evidence="3">Protein of uncharacterized function (DUF2892)</fullName>
    </submittedName>
</protein>
<dbReference type="Gene3D" id="6.10.140.1340">
    <property type="match status" value="1"/>
</dbReference>
<accession>A0AAJ4X9V6</accession>
<dbReference type="AlphaFoldDB" id="A0AAJ4X9V6"/>
<dbReference type="RefSeq" id="WP_093094967.1">
    <property type="nucleotide sequence ID" value="NZ_FNGK01000001.1"/>
</dbReference>
<dbReference type="InterPro" id="IPR021309">
    <property type="entry name" value="YgaP-like_TM"/>
</dbReference>
<name>A0AAJ4X9V6_9SPHI</name>
<feature type="transmembrane region" description="Helical" evidence="1">
    <location>
        <begin position="7"/>
        <end position="25"/>
    </location>
</feature>
<keyword evidence="1" id="KW-0812">Transmembrane</keyword>
<sequence>MTRERYIKMIAGAMVLISSLGAYFININWIWLAVFVGANLLQFSITQWCLLNIILKALGIKSEIECCGTEKC</sequence>
<evidence type="ECO:0000259" key="2">
    <source>
        <dbReference type="Pfam" id="PF11127"/>
    </source>
</evidence>
<feature type="domain" description="Inner membrane protein YgaP-like transmembrane" evidence="2">
    <location>
        <begin position="3"/>
        <end position="56"/>
    </location>
</feature>
<proteinExistence type="predicted"/>
<keyword evidence="1" id="KW-0472">Membrane</keyword>
<dbReference type="KEGG" id="smiz:4412673_01200"/>
<dbReference type="EMBL" id="LT906468">
    <property type="protein sequence ID" value="SNV46225.1"/>
    <property type="molecule type" value="Genomic_DNA"/>
</dbReference>
<reference evidence="3 4" key="1">
    <citation type="submission" date="2017-06" db="EMBL/GenBank/DDBJ databases">
        <authorList>
            <consortium name="Pathogen Informatics"/>
        </authorList>
    </citation>
    <scope>NUCLEOTIDE SEQUENCE [LARGE SCALE GENOMIC DNA]</scope>
    <source>
        <strain evidence="3 4">NCTC12149</strain>
    </source>
</reference>